<comment type="caution">
    <text evidence="1">The sequence shown here is derived from an EMBL/GenBank/DDBJ whole genome shotgun (WGS) entry which is preliminary data.</text>
</comment>
<protein>
    <submittedName>
        <fullName evidence="1">Uncharacterized protein</fullName>
    </submittedName>
</protein>
<proteinExistence type="predicted"/>
<name>A0AAV4WNM6_CAEEX</name>
<evidence type="ECO:0000313" key="2">
    <source>
        <dbReference type="Proteomes" id="UP001054945"/>
    </source>
</evidence>
<sequence length="188" mass="21206">MFRRMSAVVDRAYHILLCHQKSCTHPRNQRVLPGSWFWTRIKAQRAADDIGFVGHCHYAFTAYGKVPVEISLSTLRNHQSACITVDITGAPFTAKNRRANKWAFKNVSKLQFPFRGYNSVGQIQAVVRNLYDEKDGGRGQYVAVKGDELKDFFCIVRPPVLSVKSEKKCLGRGPPSTLICKNCRSSTP</sequence>
<accession>A0AAV4WNM6</accession>
<evidence type="ECO:0000313" key="1">
    <source>
        <dbReference type="EMBL" id="GIY84282.1"/>
    </source>
</evidence>
<dbReference type="Proteomes" id="UP001054945">
    <property type="component" value="Unassembled WGS sequence"/>
</dbReference>
<dbReference type="AlphaFoldDB" id="A0AAV4WNM6"/>
<gene>
    <name evidence="1" type="ORF">CEXT_662171</name>
</gene>
<keyword evidence="2" id="KW-1185">Reference proteome</keyword>
<reference evidence="1 2" key="1">
    <citation type="submission" date="2021-06" db="EMBL/GenBank/DDBJ databases">
        <title>Caerostris extrusa draft genome.</title>
        <authorList>
            <person name="Kono N."/>
            <person name="Arakawa K."/>
        </authorList>
    </citation>
    <scope>NUCLEOTIDE SEQUENCE [LARGE SCALE GENOMIC DNA]</scope>
</reference>
<dbReference type="EMBL" id="BPLR01016497">
    <property type="protein sequence ID" value="GIY84282.1"/>
    <property type="molecule type" value="Genomic_DNA"/>
</dbReference>
<organism evidence="1 2">
    <name type="scientific">Caerostris extrusa</name>
    <name type="common">Bark spider</name>
    <name type="synonym">Caerostris bankana</name>
    <dbReference type="NCBI Taxonomy" id="172846"/>
    <lineage>
        <taxon>Eukaryota</taxon>
        <taxon>Metazoa</taxon>
        <taxon>Ecdysozoa</taxon>
        <taxon>Arthropoda</taxon>
        <taxon>Chelicerata</taxon>
        <taxon>Arachnida</taxon>
        <taxon>Araneae</taxon>
        <taxon>Araneomorphae</taxon>
        <taxon>Entelegynae</taxon>
        <taxon>Araneoidea</taxon>
        <taxon>Araneidae</taxon>
        <taxon>Caerostris</taxon>
    </lineage>
</organism>